<gene>
    <name evidence="3" type="ORF">AGABI1DRAFT_33080</name>
</gene>
<dbReference type="GeneID" id="18829037"/>
<evidence type="ECO:0008006" key="5">
    <source>
        <dbReference type="Google" id="ProtNLM"/>
    </source>
</evidence>
<dbReference type="AlphaFoldDB" id="K5XL57"/>
<accession>K5XL57</accession>
<dbReference type="PANTHER" id="PTHR42107:SF1">
    <property type="entry name" value="WHIM1 DOMAIN-CONTAINING PROTEIN"/>
    <property type="match status" value="1"/>
</dbReference>
<evidence type="ECO:0000256" key="2">
    <source>
        <dbReference type="SAM" id="MobiDB-lite"/>
    </source>
</evidence>
<evidence type="ECO:0000313" key="3">
    <source>
        <dbReference type="EMBL" id="EKM84127.1"/>
    </source>
</evidence>
<evidence type="ECO:0000313" key="4">
    <source>
        <dbReference type="Proteomes" id="UP000008493"/>
    </source>
</evidence>
<dbReference type="InParanoid" id="K5XL57"/>
<evidence type="ECO:0000256" key="1">
    <source>
        <dbReference type="SAM" id="Coils"/>
    </source>
</evidence>
<dbReference type="PANTHER" id="PTHR42107">
    <property type="entry name" value="YALI0D24453P"/>
    <property type="match status" value="1"/>
</dbReference>
<dbReference type="OrthoDB" id="205403at2759"/>
<sequence length="332" mass="38091">MAAPGVRTERKGHVCPPSTATHPMDRWESLFVYAFILKFTNLKGKIQGFETPMDLEEALMSREPNDILTKILIRFILNLKPQTRNLNTDQISTTVSGVLAEYFKTNERTIFWDDNLKANVDPFEGMDCGFFAADWDLKLKILRQLVELQLTHSLEIKATIDRAWGVVHNKHKKEKGVGAAGSSATASSELDRQFLGFQPYGYDAKRARYWVVDNSPRIYTTTNPWRLSSSFKAISTTREEYAAVIENLKSTIPPLKKGQRRSKSDVLQLSLIEDLENRVETIDQELARVAKVRKKLEQTRILMAQAELRQTRTRRQAQKPDYVYYNQESEAS</sequence>
<dbReference type="STRING" id="597362.K5XL57"/>
<name>K5XL57_AGABU</name>
<dbReference type="HOGENOM" id="CLU_035260_0_0_1"/>
<dbReference type="RefSeq" id="XP_007324994.1">
    <property type="nucleotide sequence ID" value="XM_007324932.1"/>
</dbReference>
<protein>
    <recommendedName>
        <fullName evidence="5">WHIM1 domain-containing protein</fullName>
    </recommendedName>
</protein>
<proteinExistence type="predicted"/>
<dbReference type="EMBL" id="JH971385">
    <property type="protein sequence ID" value="EKM84127.1"/>
    <property type="molecule type" value="Genomic_DNA"/>
</dbReference>
<dbReference type="Proteomes" id="UP000008493">
    <property type="component" value="Unassembled WGS sequence"/>
</dbReference>
<dbReference type="KEGG" id="abp:AGABI1DRAFT33080"/>
<keyword evidence="1" id="KW-0175">Coiled coil</keyword>
<reference evidence="4" key="1">
    <citation type="journal article" date="2012" name="Proc. Natl. Acad. Sci. U.S.A.">
        <title>Genome sequence of the button mushroom Agaricus bisporus reveals mechanisms governing adaptation to a humic-rich ecological niche.</title>
        <authorList>
            <person name="Morin E."/>
            <person name="Kohler A."/>
            <person name="Baker A.R."/>
            <person name="Foulongne-Oriol M."/>
            <person name="Lombard V."/>
            <person name="Nagy L.G."/>
            <person name="Ohm R.A."/>
            <person name="Patyshakuliyeva A."/>
            <person name="Brun A."/>
            <person name="Aerts A.L."/>
            <person name="Bailey A.M."/>
            <person name="Billette C."/>
            <person name="Coutinho P.M."/>
            <person name="Deakin G."/>
            <person name="Doddapaneni H."/>
            <person name="Floudas D."/>
            <person name="Grimwood J."/>
            <person name="Hilden K."/>
            <person name="Kuees U."/>
            <person name="LaButti K.M."/>
            <person name="Lapidus A."/>
            <person name="Lindquist E.A."/>
            <person name="Lucas S.M."/>
            <person name="Murat C."/>
            <person name="Riley R.W."/>
            <person name="Salamov A.A."/>
            <person name="Schmutz J."/>
            <person name="Subramanian V."/>
            <person name="Woesten H.A.B."/>
            <person name="Xu J."/>
            <person name="Eastwood D.C."/>
            <person name="Foster G.D."/>
            <person name="Sonnenberg A.S."/>
            <person name="Cullen D."/>
            <person name="de Vries R.P."/>
            <person name="Lundell T."/>
            <person name="Hibbett D.S."/>
            <person name="Henrissat B."/>
            <person name="Burton K.S."/>
            <person name="Kerrigan R.W."/>
            <person name="Challen M.P."/>
            <person name="Grigoriev I.V."/>
            <person name="Martin F."/>
        </authorList>
    </citation>
    <scope>NUCLEOTIDE SEQUENCE [LARGE SCALE GENOMIC DNA]</scope>
    <source>
        <strain evidence="4">JB137-S8 / ATCC MYA-4627 / FGSC 10392</strain>
    </source>
</reference>
<organism evidence="3 4">
    <name type="scientific">Agaricus bisporus var. burnettii (strain JB137-S8 / ATCC MYA-4627 / FGSC 10392)</name>
    <name type="common">White button mushroom</name>
    <dbReference type="NCBI Taxonomy" id="597362"/>
    <lineage>
        <taxon>Eukaryota</taxon>
        <taxon>Fungi</taxon>
        <taxon>Dikarya</taxon>
        <taxon>Basidiomycota</taxon>
        <taxon>Agaricomycotina</taxon>
        <taxon>Agaricomycetes</taxon>
        <taxon>Agaricomycetidae</taxon>
        <taxon>Agaricales</taxon>
        <taxon>Agaricineae</taxon>
        <taxon>Agaricaceae</taxon>
        <taxon>Agaricus</taxon>
    </lineage>
</organism>
<feature type="coiled-coil region" evidence="1">
    <location>
        <begin position="272"/>
        <end position="309"/>
    </location>
</feature>
<feature type="region of interest" description="Disordered" evidence="2">
    <location>
        <begin position="309"/>
        <end position="332"/>
    </location>
</feature>
<dbReference type="OMA" id="DSPWIWR"/>
<keyword evidence="4" id="KW-1185">Reference proteome</keyword>
<dbReference type="eggNOG" id="ENOG502S7UU">
    <property type="taxonomic scope" value="Eukaryota"/>
</dbReference>